<name>A0A4Z0Z4J8_9PEZI</name>
<feature type="transmembrane region" description="Helical" evidence="11">
    <location>
        <begin position="334"/>
        <end position="354"/>
    </location>
</feature>
<keyword evidence="13" id="KW-1185">Reference proteome</keyword>
<evidence type="ECO:0000256" key="8">
    <source>
        <dbReference type="ARBA" id="ARBA00023136"/>
    </source>
</evidence>
<dbReference type="Pfam" id="PF01040">
    <property type="entry name" value="UbiA"/>
    <property type="match status" value="1"/>
</dbReference>
<evidence type="ECO:0000256" key="3">
    <source>
        <dbReference type="ARBA" id="ARBA00004721"/>
    </source>
</evidence>
<comment type="similarity">
    <text evidence="4">Belongs to the UbiA prenyltransferase family.</text>
</comment>
<keyword evidence="6 11" id="KW-0812">Transmembrane</keyword>
<dbReference type="AlphaFoldDB" id="A0A4Z0Z4J8"/>
<evidence type="ECO:0000313" key="13">
    <source>
        <dbReference type="Proteomes" id="UP000297716"/>
    </source>
</evidence>
<evidence type="ECO:0000256" key="9">
    <source>
        <dbReference type="ARBA" id="ARBA00023180"/>
    </source>
</evidence>
<dbReference type="Gene3D" id="1.20.120.1780">
    <property type="entry name" value="UbiA prenyltransferase"/>
    <property type="match status" value="1"/>
</dbReference>
<reference evidence="12 13" key="1">
    <citation type="submission" date="2019-03" db="EMBL/GenBank/DDBJ databases">
        <title>Draft genome sequence of Xylaria hypoxylon DSM 108379, a ubiquitous saprotrophic-parasitic fungi on hardwood.</title>
        <authorList>
            <person name="Buettner E."/>
            <person name="Leonhardt S."/>
            <person name="Gebauer A.M."/>
            <person name="Liers C."/>
            <person name="Hofrichter M."/>
            <person name="Kellner H."/>
        </authorList>
    </citation>
    <scope>NUCLEOTIDE SEQUENCE [LARGE SCALE GENOMIC DNA]</scope>
    <source>
        <strain evidence="12 13">DSM 108379</strain>
    </source>
</reference>
<evidence type="ECO:0000256" key="4">
    <source>
        <dbReference type="ARBA" id="ARBA00005985"/>
    </source>
</evidence>
<dbReference type="PROSITE" id="PS00943">
    <property type="entry name" value="UBIA"/>
    <property type="match status" value="1"/>
</dbReference>
<dbReference type="STRING" id="37992.A0A4Z0Z4J8"/>
<evidence type="ECO:0000256" key="6">
    <source>
        <dbReference type="ARBA" id="ARBA00022692"/>
    </source>
</evidence>
<evidence type="ECO:0000256" key="2">
    <source>
        <dbReference type="ARBA" id="ARBA00004141"/>
    </source>
</evidence>
<comment type="cofactor">
    <cofactor evidence="1">
        <name>Mg(2+)</name>
        <dbReference type="ChEBI" id="CHEBI:18420"/>
    </cofactor>
</comment>
<dbReference type="GO" id="GO:0016114">
    <property type="term" value="P:terpenoid biosynthetic process"/>
    <property type="evidence" value="ECO:0007669"/>
    <property type="project" value="UniProtKB-UniPathway"/>
</dbReference>
<dbReference type="PANTHER" id="PTHR11048">
    <property type="entry name" value="PRENYLTRANSFERASES"/>
    <property type="match status" value="1"/>
</dbReference>
<organism evidence="12 13">
    <name type="scientific">Xylaria hypoxylon</name>
    <dbReference type="NCBI Taxonomy" id="37992"/>
    <lineage>
        <taxon>Eukaryota</taxon>
        <taxon>Fungi</taxon>
        <taxon>Dikarya</taxon>
        <taxon>Ascomycota</taxon>
        <taxon>Pezizomycotina</taxon>
        <taxon>Sordariomycetes</taxon>
        <taxon>Xylariomycetidae</taxon>
        <taxon>Xylariales</taxon>
        <taxon>Xylariaceae</taxon>
        <taxon>Xylaria</taxon>
    </lineage>
</organism>
<protein>
    <recommendedName>
        <fullName evidence="10">Diterpenoid pyrone biosynthesis cluster protein C</fullName>
    </recommendedName>
</protein>
<dbReference type="InterPro" id="IPR044878">
    <property type="entry name" value="UbiA_sf"/>
</dbReference>
<evidence type="ECO:0000313" key="12">
    <source>
        <dbReference type="EMBL" id="TGJ86591.1"/>
    </source>
</evidence>
<dbReference type="GO" id="GO:0006744">
    <property type="term" value="P:ubiquinone biosynthetic process"/>
    <property type="evidence" value="ECO:0007669"/>
    <property type="project" value="TreeGrafter"/>
</dbReference>
<proteinExistence type="inferred from homology"/>
<gene>
    <name evidence="12" type="ORF">E0Z10_g2190</name>
</gene>
<dbReference type="EMBL" id="SKBN01000025">
    <property type="protein sequence ID" value="TGJ86591.1"/>
    <property type="molecule type" value="Genomic_DNA"/>
</dbReference>
<dbReference type="CDD" id="cd13959">
    <property type="entry name" value="PT_UbiA_COQ2"/>
    <property type="match status" value="1"/>
</dbReference>
<dbReference type="Proteomes" id="UP000297716">
    <property type="component" value="Unassembled WGS sequence"/>
</dbReference>
<evidence type="ECO:0000256" key="7">
    <source>
        <dbReference type="ARBA" id="ARBA00022989"/>
    </source>
</evidence>
<evidence type="ECO:0000256" key="1">
    <source>
        <dbReference type="ARBA" id="ARBA00001946"/>
    </source>
</evidence>
<dbReference type="UniPathway" id="UPA00213"/>
<sequence length="379" mass="40582">MVSPQVRGRQDGVGKRANTAKEKNDALLQQYGGVHAQGWVSLLPAWCIPWIQLCRLCPPAALFLVYFPNVFGVLHAATAQRRTETAANLAAKVVWACSVLFVASFFGSNAAHAWNDLVDAPLDAQVARTRNRPIPRGAISARAAALFAASQVVCLLATLRYLLPFPQAQTATTAALPALIGTAYYPFAKRHSNLPQMVLGFCLTWAIMVGSSAIGDASRRPWTDPSTLSLLFAAVLWVIIFDTIYAHQDVTDDERIGIGSTAVLLLRLRRSRAGAATSRLPLWALLGGMTAGLTVSGHLASMGAPYYALTVGGSVLSVGAMVANVNLDDPAHCWLWFSKGFWATGLAIAAGLGVEYGRQSSALEWWTLLRAASNAMVGY</sequence>
<keyword evidence="9" id="KW-0325">Glycoprotein</keyword>
<evidence type="ECO:0000256" key="5">
    <source>
        <dbReference type="ARBA" id="ARBA00022679"/>
    </source>
</evidence>
<keyword evidence="7 11" id="KW-1133">Transmembrane helix</keyword>
<feature type="transmembrane region" description="Helical" evidence="11">
    <location>
        <begin position="227"/>
        <end position="246"/>
    </location>
</feature>
<keyword evidence="5" id="KW-0808">Transferase</keyword>
<feature type="transmembrane region" description="Helical" evidence="11">
    <location>
        <begin position="280"/>
        <end position="300"/>
    </location>
</feature>
<dbReference type="FunFam" id="1.10.357.140:FF:000008">
    <property type="entry name" value="4-hydroxybenzoate octaprenyltransferase"/>
    <property type="match status" value="1"/>
</dbReference>
<evidence type="ECO:0000256" key="11">
    <source>
        <dbReference type="SAM" id="Phobius"/>
    </source>
</evidence>
<feature type="transmembrane region" description="Helical" evidence="11">
    <location>
        <begin position="197"/>
        <end position="215"/>
    </location>
</feature>
<keyword evidence="8 11" id="KW-0472">Membrane</keyword>
<dbReference type="GO" id="GO:0008412">
    <property type="term" value="F:4-hydroxybenzoate polyprenyltransferase activity"/>
    <property type="evidence" value="ECO:0007669"/>
    <property type="project" value="TreeGrafter"/>
</dbReference>
<comment type="pathway">
    <text evidence="3">Secondary metabolite biosynthesis; terpenoid biosynthesis.</text>
</comment>
<evidence type="ECO:0000256" key="10">
    <source>
        <dbReference type="ARBA" id="ARBA00075214"/>
    </source>
</evidence>
<accession>A0A4Z0Z4J8</accession>
<dbReference type="Gene3D" id="1.10.357.140">
    <property type="entry name" value="UbiA prenyltransferase"/>
    <property type="match status" value="1"/>
</dbReference>
<feature type="transmembrane region" description="Helical" evidence="11">
    <location>
        <begin position="139"/>
        <end position="162"/>
    </location>
</feature>
<dbReference type="InterPro" id="IPR000537">
    <property type="entry name" value="UbiA_prenyltransferase"/>
</dbReference>
<dbReference type="FunFam" id="1.20.120.1780:FF:000001">
    <property type="entry name" value="4-hydroxybenzoate octaprenyltransferase"/>
    <property type="match status" value="1"/>
</dbReference>
<dbReference type="InterPro" id="IPR030470">
    <property type="entry name" value="UbiA_prenylTrfase_CS"/>
</dbReference>
<dbReference type="OrthoDB" id="18170at2759"/>
<comment type="subcellular location">
    <subcellularLocation>
        <location evidence="2">Membrane</location>
        <topology evidence="2">Multi-pass membrane protein</topology>
    </subcellularLocation>
</comment>
<comment type="caution">
    <text evidence="12">The sequence shown here is derived from an EMBL/GenBank/DDBJ whole genome shotgun (WGS) entry which is preliminary data.</text>
</comment>
<dbReference type="InterPro" id="IPR039653">
    <property type="entry name" value="Prenyltransferase"/>
</dbReference>
<dbReference type="GO" id="GO:0005743">
    <property type="term" value="C:mitochondrial inner membrane"/>
    <property type="evidence" value="ECO:0007669"/>
    <property type="project" value="TreeGrafter"/>
</dbReference>
<dbReference type="PANTHER" id="PTHR11048:SF39">
    <property type="entry name" value="POLYPRENYL TRANSFERASE AUSN"/>
    <property type="match status" value="1"/>
</dbReference>
<feature type="transmembrane region" description="Helical" evidence="11">
    <location>
        <begin position="306"/>
        <end position="327"/>
    </location>
</feature>